<feature type="compositionally biased region" description="Polar residues" evidence="1">
    <location>
        <begin position="147"/>
        <end position="164"/>
    </location>
</feature>
<keyword evidence="2" id="KW-0472">Membrane</keyword>
<evidence type="ECO:0000313" key="3">
    <source>
        <dbReference type="EMBL" id="KAK2593814.1"/>
    </source>
</evidence>
<keyword evidence="4" id="KW-1185">Reference proteome</keyword>
<keyword evidence="2" id="KW-1133">Transmembrane helix</keyword>
<evidence type="ECO:0000256" key="2">
    <source>
        <dbReference type="SAM" id="Phobius"/>
    </source>
</evidence>
<accession>A0AAJ0CIY6</accession>
<feature type="compositionally biased region" description="Basic and acidic residues" evidence="1">
    <location>
        <begin position="214"/>
        <end position="223"/>
    </location>
</feature>
<sequence>MAVDSQIYDCPPGTQFYSCHINNFIGCCSTNPCSSNNCARDAPPERGDGPTSATESSIELPTDFPTDFPTALPTELSSLFTTDTVTDTVTPTPTKTDSGITHTIPNDSIVTVTKHTVIYSEAPKTTASSTGDVAITTASSTASYSTNTRKPTSTLAPPNAAPSQGLSSGAIAGAATGGAAILALVIIICLVSRRRKKRRESCDASETETLGGESRIHDSEKQNTSHAQPTLPNIDPFAPFGGRADRPHDPYRPPSGTFEMDGTGMAPVELPAVSVSKPPDNAETAPASNKASTGLTVADPSLVSPTSSHGEVMYWAP</sequence>
<feature type="region of interest" description="Disordered" evidence="1">
    <location>
        <begin position="38"/>
        <end position="63"/>
    </location>
</feature>
<feature type="region of interest" description="Disordered" evidence="1">
    <location>
        <begin position="140"/>
        <end position="166"/>
    </location>
</feature>
<evidence type="ECO:0000313" key="4">
    <source>
        <dbReference type="Proteomes" id="UP001251528"/>
    </source>
</evidence>
<gene>
    <name evidence="3" type="ORF">QQS21_008472</name>
</gene>
<dbReference type="EMBL" id="JASWJB010000194">
    <property type="protein sequence ID" value="KAK2593814.1"/>
    <property type="molecule type" value="Genomic_DNA"/>
</dbReference>
<evidence type="ECO:0000256" key="1">
    <source>
        <dbReference type="SAM" id="MobiDB-lite"/>
    </source>
</evidence>
<proteinExistence type="predicted"/>
<name>A0AAJ0CIY6_9HYPO</name>
<keyword evidence="2" id="KW-0812">Transmembrane</keyword>
<organism evidence="3 4">
    <name type="scientific">Conoideocrella luteorostrata</name>
    <dbReference type="NCBI Taxonomy" id="1105319"/>
    <lineage>
        <taxon>Eukaryota</taxon>
        <taxon>Fungi</taxon>
        <taxon>Dikarya</taxon>
        <taxon>Ascomycota</taxon>
        <taxon>Pezizomycotina</taxon>
        <taxon>Sordariomycetes</taxon>
        <taxon>Hypocreomycetidae</taxon>
        <taxon>Hypocreales</taxon>
        <taxon>Clavicipitaceae</taxon>
        <taxon>Conoideocrella</taxon>
    </lineage>
</organism>
<feature type="compositionally biased region" description="Polar residues" evidence="1">
    <location>
        <begin position="286"/>
        <end position="295"/>
    </location>
</feature>
<dbReference type="AlphaFoldDB" id="A0AAJ0CIY6"/>
<feature type="transmembrane region" description="Helical" evidence="2">
    <location>
        <begin position="170"/>
        <end position="191"/>
    </location>
</feature>
<comment type="caution">
    <text evidence="3">The sequence shown here is derived from an EMBL/GenBank/DDBJ whole genome shotgun (WGS) entry which is preliminary data.</text>
</comment>
<dbReference type="Proteomes" id="UP001251528">
    <property type="component" value="Unassembled WGS sequence"/>
</dbReference>
<protein>
    <submittedName>
        <fullName evidence="3">Uncharacterized protein</fullName>
    </submittedName>
</protein>
<reference evidence="3" key="1">
    <citation type="submission" date="2023-06" db="EMBL/GenBank/DDBJ databases">
        <title>Conoideocrella luteorostrata (Hypocreales: Clavicipitaceae), a potential biocontrol fungus for elongate hemlock scale in United States Christmas tree production areas.</title>
        <authorList>
            <person name="Barrett H."/>
            <person name="Lovett B."/>
            <person name="Macias A.M."/>
            <person name="Stajich J.E."/>
            <person name="Kasson M.T."/>
        </authorList>
    </citation>
    <scope>NUCLEOTIDE SEQUENCE</scope>
    <source>
        <strain evidence="3">ARSEF 14590</strain>
    </source>
</reference>
<feature type="region of interest" description="Disordered" evidence="1">
    <location>
        <begin position="197"/>
        <end position="317"/>
    </location>
</feature>